<feature type="transmembrane region" description="Helical" evidence="1">
    <location>
        <begin position="102"/>
        <end position="122"/>
    </location>
</feature>
<accession>A0AAE0XCX7</accession>
<gene>
    <name evidence="2" type="ORF">B0T22DRAFT_441577</name>
</gene>
<name>A0AAE0XCX7_9PEZI</name>
<evidence type="ECO:0000313" key="2">
    <source>
        <dbReference type="EMBL" id="KAK3690161.1"/>
    </source>
</evidence>
<keyword evidence="1" id="KW-0812">Transmembrane</keyword>
<keyword evidence="1" id="KW-0472">Membrane</keyword>
<reference evidence="2" key="1">
    <citation type="journal article" date="2023" name="Mol. Phylogenet. Evol.">
        <title>Genome-scale phylogeny and comparative genomics of the fungal order Sordariales.</title>
        <authorList>
            <person name="Hensen N."/>
            <person name="Bonometti L."/>
            <person name="Westerberg I."/>
            <person name="Brannstrom I.O."/>
            <person name="Guillou S."/>
            <person name="Cros-Aarteil S."/>
            <person name="Calhoun S."/>
            <person name="Haridas S."/>
            <person name="Kuo A."/>
            <person name="Mondo S."/>
            <person name="Pangilinan J."/>
            <person name="Riley R."/>
            <person name="LaButti K."/>
            <person name="Andreopoulos B."/>
            <person name="Lipzen A."/>
            <person name="Chen C."/>
            <person name="Yan M."/>
            <person name="Daum C."/>
            <person name="Ng V."/>
            <person name="Clum A."/>
            <person name="Steindorff A."/>
            <person name="Ohm R.A."/>
            <person name="Martin F."/>
            <person name="Silar P."/>
            <person name="Natvig D.O."/>
            <person name="Lalanne C."/>
            <person name="Gautier V."/>
            <person name="Ament-Velasquez S.L."/>
            <person name="Kruys A."/>
            <person name="Hutchinson M.I."/>
            <person name="Powell A.J."/>
            <person name="Barry K."/>
            <person name="Miller A.N."/>
            <person name="Grigoriev I.V."/>
            <person name="Debuchy R."/>
            <person name="Gladieux P."/>
            <person name="Hiltunen Thoren M."/>
            <person name="Johannesson H."/>
        </authorList>
    </citation>
    <scope>NUCLEOTIDE SEQUENCE</scope>
    <source>
        <strain evidence="2">CBS 314.62</strain>
    </source>
</reference>
<sequence>MATKHTASVAEGVILVTYLTAFRYLEQAPVSRRFTSNPDRIVEDNLGIGQVYDPSGPYHGSVPSPPIFNAQLEHIMFIRFLQSLSKAVPRDLLTLMRAQCKGLWLIIYLVLFMMLHSNSMVVRKDMEFARRTFLPAS</sequence>
<reference evidence="2" key="2">
    <citation type="submission" date="2023-06" db="EMBL/GenBank/DDBJ databases">
        <authorList>
            <consortium name="Lawrence Berkeley National Laboratory"/>
            <person name="Haridas S."/>
            <person name="Hensen N."/>
            <person name="Bonometti L."/>
            <person name="Westerberg I."/>
            <person name="Brannstrom I.O."/>
            <person name="Guillou S."/>
            <person name="Cros-Aarteil S."/>
            <person name="Calhoun S."/>
            <person name="Kuo A."/>
            <person name="Mondo S."/>
            <person name="Pangilinan J."/>
            <person name="Riley R."/>
            <person name="Labutti K."/>
            <person name="Andreopoulos B."/>
            <person name="Lipzen A."/>
            <person name="Chen C."/>
            <person name="Yanf M."/>
            <person name="Daum C."/>
            <person name="Ng V."/>
            <person name="Clum A."/>
            <person name="Steindorff A."/>
            <person name="Ohm R."/>
            <person name="Martin F."/>
            <person name="Silar P."/>
            <person name="Natvig D."/>
            <person name="Lalanne C."/>
            <person name="Gautier V."/>
            <person name="Ament-Velasquez S.L."/>
            <person name="Kruys A."/>
            <person name="Hutchinson M.I."/>
            <person name="Powell A.J."/>
            <person name="Barry K."/>
            <person name="Miller A.N."/>
            <person name="Grigoriev I.V."/>
            <person name="Debuchy R."/>
            <person name="Gladieux P."/>
            <person name="Thoren M.H."/>
            <person name="Johannesson H."/>
        </authorList>
    </citation>
    <scope>NUCLEOTIDE SEQUENCE</scope>
    <source>
        <strain evidence="2">CBS 314.62</strain>
    </source>
</reference>
<keyword evidence="3" id="KW-1185">Reference proteome</keyword>
<comment type="caution">
    <text evidence="2">The sequence shown here is derived from an EMBL/GenBank/DDBJ whole genome shotgun (WGS) entry which is preliminary data.</text>
</comment>
<organism evidence="2 3">
    <name type="scientific">Podospora appendiculata</name>
    <dbReference type="NCBI Taxonomy" id="314037"/>
    <lineage>
        <taxon>Eukaryota</taxon>
        <taxon>Fungi</taxon>
        <taxon>Dikarya</taxon>
        <taxon>Ascomycota</taxon>
        <taxon>Pezizomycotina</taxon>
        <taxon>Sordariomycetes</taxon>
        <taxon>Sordariomycetidae</taxon>
        <taxon>Sordariales</taxon>
        <taxon>Podosporaceae</taxon>
        <taxon>Podospora</taxon>
    </lineage>
</organism>
<dbReference type="AlphaFoldDB" id="A0AAE0XCX7"/>
<dbReference type="EMBL" id="JAULSO010000002">
    <property type="protein sequence ID" value="KAK3690161.1"/>
    <property type="molecule type" value="Genomic_DNA"/>
</dbReference>
<dbReference type="Proteomes" id="UP001270362">
    <property type="component" value="Unassembled WGS sequence"/>
</dbReference>
<proteinExistence type="predicted"/>
<protein>
    <submittedName>
        <fullName evidence="2">Uncharacterized protein</fullName>
    </submittedName>
</protein>
<evidence type="ECO:0000256" key="1">
    <source>
        <dbReference type="SAM" id="Phobius"/>
    </source>
</evidence>
<keyword evidence="1" id="KW-1133">Transmembrane helix</keyword>
<evidence type="ECO:0000313" key="3">
    <source>
        <dbReference type="Proteomes" id="UP001270362"/>
    </source>
</evidence>